<name>A0A915HZ23_ROMCU</name>
<dbReference type="Proteomes" id="UP000887565">
    <property type="component" value="Unplaced"/>
</dbReference>
<keyword evidence="1" id="KW-1185">Reference proteome</keyword>
<accession>A0A915HZ23</accession>
<reference evidence="2" key="1">
    <citation type="submission" date="2022-11" db="UniProtKB">
        <authorList>
            <consortium name="WormBaseParasite"/>
        </authorList>
    </citation>
    <scope>IDENTIFICATION</scope>
</reference>
<organism evidence="1 2">
    <name type="scientific">Romanomermis culicivorax</name>
    <name type="common">Nematode worm</name>
    <dbReference type="NCBI Taxonomy" id="13658"/>
    <lineage>
        <taxon>Eukaryota</taxon>
        <taxon>Metazoa</taxon>
        <taxon>Ecdysozoa</taxon>
        <taxon>Nematoda</taxon>
        <taxon>Enoplea</taxon>
        <taxon>Dorylaimia</taxon>
        <taxon>Mermithida</taxon>
        <taxon>Mermithoidea</taxon>
        <taxon>Mermithidae</taxon>
        <taxon>Romanomermis</taxon>
    </lineage>
</organism>
<protein>
    <submittedName>
        <fullName evidence="2">Uncharacterized protein</fullName>
    </submittedName>
</protein>
<proteinExistence type="predicted"/>
<evidence type="ECO:0000313" key="2">
    <source>
        <dbReference type="WBParaSite" id="nRc.2.0.1.t07140-RA"/>
    </source>
</evidence>
<dbReference type="WBParaSite" id="nRc.2.0.1.t07140-RA">
    <property type="protein sequence ID" value="nRc.2.0.1.t07140-RA"/>
    <property type="gene ID" value="nRc.2.0.1.g07140"/>
</dbReference>
<sequence length="121" mass="14505">MGAIFVRNAGEAGRQRQIDAPVQTRHQKGVFFVHDWWENEHRGTIFKFLGQCFITESRSPHNKMCPENLTLKYLQIKRSKTYRSFAPWLRNVRFHRRVKWKHGKKMTKFERPVQILQGILP</sequence>
<evidence type="ECO:0000313" key="1">
    <source>
        <dbReference type="Proteomes" id="UP000887565"/>
    </source>
</evidence>
<dbReference type="AlphaFoldDB" id="A0A915HZ23"/>